<name>A0ABU8FE41_9BACI</name>
<accession>A0ABU8FE41</accession>
<organism evidence="9 10">
    <name type="scientific">Bacillus bruguierae</name>
    <dbReference type="NCBI Taxonomy" id="3127667"/>
    <lineage>
        <taxon>Bacteria</taxon>
        <taxon>Bacillati</taxon>
        <taxon>Bacillota</taxon>
        <taxon>Bacilli</taxon>
        <taxon>Bacillales</taxon>
        <taxon>Bacillaceae</taxon>
        <taxon>Bacillus</taxon>
    </lineage>
</organism>
<feature type="transmembrane region" description="Helical" evidence="7">
    <location>
        <begin position="36"/>
        <end position="55"/>
    </location>
</feature>
<dbReference type="InterPro" id="IPR037185">
    <property type="entry name" value="EmrE-like"/>
</dbReference>
<dbReference type="PANTHER" id="PTHR32322:SF18">
    <property type="entry name" value="S-ADENOSYLMETHIONINE_S-ADENOSYLHOMOCYSTEINE TRANSPORTER"/>
    <property type="match status" value="1"/>
</dbReference>
<evidence type="ECO:0000313" key="9">
    <source>
        <dbReference type="EMBL" id="MEI4800963.1"/>
    </source>
</evidence>
<feature type="transmembrane region" description="Helical" evidence="7">
    <location>
        <begin position="125"/>
        <end position="144"/>
    </location>
</feature>
<dbReference type="Proteomes" id="UP001372526">
    <property type="component" value="Unassembled WGS sequence"/>
</dbReference>
<evidence type="ECO:0000256" key="6">
    <source>
        <dbReference type="ARBA" id="ARBA00023136"/>
    </source>
</evidence>
<dbReference type="EMBL" id="JBAWSX010000002">
    <property type="protein sequence ID" value="MEI4800963.1"/>
    <property type="molecule type" value="Genomic_DNA"/>
</dbReference>
<dbReference type="InterPro" id="IPR050638">
    <property type="entry name" value="AA-Vitamin_Transporters"/>
</dbReference>
<keyword evidence="6 7" id="KW-0472">Membrane</keyword>
<keyword evidence="3" id="KW-1003">Cell membrane</keyword>
<feature type="transmembrane region" description="Helical" evidence="7">
    <location>
        <begin position="273"/>
        <end position="290"/>
    </location>
</feature>
<evidence type="ECO:0000256" key="7">
    <source>
        <dbReference type="SAM" id="Phobius"/>
    </source>
</evidence>
<feature type="transmembrane region" description="Helical" evidence="7">
    <location>
        <begin position="67"/>
        <end position="88"/>
    </location>
</feature>
<feature type="transmembrane region" description="Helical" evidence="7">
    <location>
        <begin position="215"/>
        <end position="236"/>
    </location>
</feature>
<evidence type="ECO:0000256" key="5">
    <source>
        <dbReference type="ARBA" id="ARBA00022989"/>
    </source>
</evidence>
<evidence type="ECO:0000256" key="2">
    <source>
        <dbReference type="ARBA" id="ARBA00007362"/>
    </source>
</evidence>
<keyword evidence="10" id="KW-1185">Reference proteome</keyword>
<feature type="transmembrane region" description="Helical" evidence="7">
    <location>
        <begin position="150"/>
        <end position="170"/>
    </location>
</feature>
<dbReference type="SUPFAM" id="SSF103481">
    <property type="entry name" value="Multidrug resistance efflux transporter EmrE"/>
    <property type="match status" value="2"/>
</dbReference>
<dbReference type="RefSeq" id="WP_336471761.1">
    <property type="nucleotide sequence ID" value="NZ_JBAWSX010000002.1"/>
</dbReference>
<evidence type="ECO:0000256" key="4">
    <source>
        <dbReference type="ARBA" id="ARBA00022692"/>
    </source>
</evidence>
<feature type="domain" description="EamA" evidence="8">
    <location>
        <begin position="7"/>
        <end position="139"/>
    </location>
</feature>
<dbReference type="Pfam" id="PF00892">
    <property type="entry name" value="EamA"/>
    <property type="match status" value="2"/>
</dbReference>
<feature type="transmembrane region" description="Helical" evidence="7">
    <location>
        <begin position="248"/>
        <end position="267"/>
    </location>
</feature>
<evidence type="ECO:0000259" key="8">
    <source>
        <dbReference type="Pfam" id="PF00892"/>
    </source>
</evidence>
<gene>
    <name evidence="9" type="ORF">WAZ07_06410</name>
</gene>
<evidence type="ECO:0000313" key="10">
    <source>
        <dbReference type="Proteomes" id="UP001372526"/>
    </source>
</evidence>
<feature type="domain" description="EamA" evidence="8">
    <location>
        <begin position="153"/>
        <end position="290"/>
    </location>
</feature>
<keyword evidence="4 7" id="KW-0812">Transmembrane</keyword>
<feature type="transmembrane region" description="Helical" evidence="7">
    <location>
        <begin position="94"/>
        <end position="116"/>
    </location>
</feature>
<comment type="caution">
    <text evidence="9">The sequence shown here is derived from an EMBL/GenBank/DDBJ whole genome shotgun (WGS) entry which is preliminary data.</text>
</comment>
<evidence type="ECO:0000256" key="1">
    <source>
        <dbReference type="ARBA" id="ARBA00004651"/>
    </source>
</evidence>
<comment type="similarity">
    <text evidence="2">Belongs to the EamA transporter family.</text>
</comment>
<feature type="transmembrane region" description="Helical" evidence="7">
    <location>
        <begin position="182"/>
        <end position="203"/>
    </location>
</feature>
<evidence type="ECO:0000256" key="3">
    <source>
        <dbReference type="ARBA" id="ARBA00022475"/>
    </source>
</evidence>
<reference evidence="9 10" key="1">
    <citation type="submission" date="2024-01" db="EMBL/GenBank/DDBJ databases">
        <title>Seven novel Bacillus-like species.</title>
        <authorList>
            <person name="Liu G."/>
        </authorList>
    </citation>
    <scope>NUCLEOTIDE SEQUENCE [LARGE SCALE GENOMIC DNA]</scope>
    <source>
        <strain evidence="9 10">FJAT-51639</strain>
    </source>
</reference>
<keyword evidence="5 7" id="KW-1133">Transmembrane helix</keyword>
<dbReference type="InterPro" id="IPR000620">
    <property type="entry name" value="EamA_dom"/>
</dbReference>
<proteinExistence type="inferred from homology"/>
<sequence>MNKNFLKGALALSLAAAIWGGMYVVSKIILGYIQPWLLLEMRFIISLFVLGFITWWKGLWKIQRQDVFKMAMIGLVGYTGSIGMQFVGTDLSSAAMGSLITAASPALISIFAFYILKERLHINKITALILATIGVLCVIGFPSTNNQTESMYLGNIILFGAAITWAIYTVLSKVQTQKYSSLTVTTWSNLFGVIFTIPIVIWEQEVTPTDLPEDVWIWLGVLYLGIISTAVAFYFWNKGFEYLDASTGSLFFFLQPVVGSLLGFLLLDESLGITFLLGACLIGIGVYLSSKEKKILLSKNKGVSNK</sequence>
<dbReference type="PANTHER" id="PTHR32322">
    <property type="entry name" value="INNER MEMBRANE TRANSPORTER"/>
    <property type="match status" value="1"/>
</dbReference>
<protein>
    <submittedName>
        <fullName evidence="9">EamA family transporter</fullName>
    </submittedName>
</protein>
<comment type="subcellular location">
    <subcellularLocation>
        <location evidence="1">Cell membrane</location>
        <topology evidence="1">Multi-pass membrane protein</topology>
    </subcellularLocation>
</comment>